<evidence type="ECO:0000256" key="2">
    <source>
        <dbReference type="ARBA" id="ARBA00001946"/>
    </source>
</evidence>
<dbReference type="InterPro" id="IPR036691">
    <property type="entry name" value="Endo/exonu/phosph_ase_sf"/>
</dbReference>
<dbReference type="InterPro" id="IPR051547">
    <property type="entry name" value="TDP2-like"/>
</dbReference>
<keyword evidence="10" id="KW-0539">Nucleus</keyword>
<evidence type="ECO:0000256" key="6">
    <source>
        <dbReference type="ARBA" id="ARBA00022763"/>
    </source>
</evidence>
<dbReference type="GO" id="GO:0005737">
    <property type="term" value="C:cytoplasm"/>
    <property type="evidence" value="ECO:0007669"/>
    <property type="project" value="TreeGrafter"/>
</dbReference>
<comment type="cofactor">
    <cofactor evidence="1">
        <name>Mn(2+)</name>
        <dbReference type="ChEBI" id="CHEBI:29035"/>
    </cofactor>
</comment>
<evidence type="ECO:0000256" key="1">
    <source>
        <dbReference type="ARBA" id="ARBA00001936"/>
    </source>
</evidence>
<dbReference type="InterPro" id="IPR005135">
    <property type="entry name" value="Endo/exonuclease/phosphatase"/>
</dbReference>
<dbReference type="Proteomes" id="UP000019335">
    <property type="component" value="Chromosome 9"/>
</dbReference>
<dbReference type="EMBL" id="AZIL01000688">
    <property type="protein sequence ID" value="EWM26348.1"/>
    <property type="molecule type" value="Genomic_DNA"/>
</dbReference>
<dbReference type="GO" id="GO:0003697">
    <property type="term" value="F:single-stranded DNA binding"/>
    <property type="evidence" value="ECO:0007669"/>
    <property type="project" value="TreeGrafter"/>
</dbReference>
<accession>W7TS42</accession>
<keyword evidence="13" id="KW-1185">Reference proteome</keyword>
<dbReference type="SUPFAM" id="SSF56219">
    <property type="entry name" value="DNase I-like"/>
    <property type="match status" value="1"/>
</dbReference>
<dbReference type="GO" id="GO:0006302">
    <property type="term" value="P:double-strand break repair"/>
    <property type="evidence" value="ECO:0007669"/>
    <property type="project" value="TreeGrafter"/>
</dbReference>
<dbReference type="Pfam" id="PF03372">
    <property type="entry name" value="Exo_endo_phos"/>
    <property type="match status" value="1"/>
</dbReference>
<evidence type="ECO:0000313" key="13">
    <source>
        <dbReference type="Proteomes" id="UP000019335"/>
    </source>
</evidence>
<evidence type="ECO:0000256" key="8">
    <source>
        <dbReference type="ARBA" id="ARBA00022842"/>
    </source>
</evidence>
<keyword evidence="7" id="KW-0378">Hydrolase</keyword>
<keyword evidence="6" id="KW-0227">DNA damage</keyword>
<evidence type="ECO:0000256" key="3">
    <source>
        <dbReference type="ARBA" id="ARBA00004322"/>
    </source>
</evidence>
<evidence type="ECO:0000313" key="12">
    <source>
        <dbReference type="EMBL" id="EWM26348.1"/>
    </source>
</evidence>
<dbReference type="GO" id="GO:0046872">
    <property type="term" value="F:metal ion binding"/>
    <property type="evidence" value="ECO:0007669"/>
    <property type="project" value="UniProtKB-KW"/>
</dbReference>
<evidence type="ECO:0000256" key="10">
    <source>
        <dbReference type="ARBA" id="ARBA00023242"/>
    </source>
</evidence>
<dbReference type="OrthoDB" id="9975959at2759"/>
<evidence type="ECO:0000256" key="7">
    <source>
        <dbReference type="ARBA" id="ARBA00022801"/>
    </source>
</evidence>
<dbReference type="GO" id="GO:0004527">
    <property type="term" value="F:exonuclease activity"/>
    <property type="evidence" value="ECO:0007669"/>
    <property type="project" value="UniProtKB-KW"/>
</dbReference>
<keyword evidence="4" id="KW-0540">Nuclease</keyword>
<keyword evidence="5" id="KW-0479">Metal-binding</keyword>
<reference evidence="12 13" key="1">
    <citation type="journal article" date="2014" name="Mol. Plant">
        <title>Chromosome Scale Genome Assembly and Transcriptome Profiling of Nannochloropsis gaditana in Nitrogen Depletion.</title>
        <authorList>
            <person name="Corteggiani Carpinelli E."/>
            <person name="Telatin A."/>
            <person name="Vitulo N."/>
            <person name="Forcato C."/>
            <person name="D'Angelo M."/>
            <person name="Schiavon R."/>
            <person name="Vezzi A."/>
            <person name="Giacometti G.M."/>
            <person name="Morosinotto T."/>
            <person name="Valle G."/>
        </authorList>
    </citation>
    <scope>NUCLEOTIDE SEQUENCE [LARGE SCALE GENOMIC DNA]</scope>
    <source>
        <strain evidence="12 13">B-31</strain>
    </source>
</reference>
<dbReference type="GO" id="GO:0070260">
    <property type="term" value="F:5'-tyrosyl-DNA phosphodiesterase activity"/>
    <property type="evidence" value="ECO:0007669"/>
    <property type="project" value="TreeGrafter"/>
</dbReference>
<keyword evidence="8" id="KW-0460">Magnesium</keyword>
<keyword evidence="12" id="KW-0255">Endonuclease</keyword>
<comment type="caution">
    <text evidence="12">The sequence shown here is derived from an EMBL/GenBank/DDBJ whole genome shotgun (WGS) entry which is preliminary data.</text>
</comment>
<evidence type="ECO:0000256" key="9">
    <source>
        <dbReference type="ARBA" id="ARBA00023204"/>
    </source>
</evidence>
<dbReference type="PANTHER" id="PTHR15822:SF4">
    <property type="entry name" value="TYROSYL-DNA PHOSPHODIESTERASE 2"/>
    <property type="match status" value="1"/>
</dbReference>
<evidence type="ECO:0000259" key="11">
    <source>
        <dbReference type="Pfam" id="PF03372"/>
    </source>
</evidence>
<comment type="cofactor">
    <cofactor evidence="2">
        <name>Mg(2+)</name>
        <dbReference type="ChEBI" id="CHEBI:18420"/>
    </cofactor>
</comment>
<organism evidence="12 13">
    <name type="scientific">Nannochloropsis gaditana</name>
    <dbReference type="NCBI Taxonomy" id="72520"/>
    <lineage>
        <taxon>Eukaryota</taxon>
        <taxon>Sar</taxon>
        <taxon>Stramenopiles</taxon>
        <taxon>Ochrophyta</taxon>
        <taxon>Eustigmatophyceae</taxon>
        <taxon>Eustigmatales</taxon>
        <taxon>Monodopsidaceae</taxon>
        <taxon>Nannochloropsis</taxon>
    </lineage>
</organism>
<keyword evidence="12" id="KW-0269">Exonuclease</keyword>
<comment type="subcellular location">
    <subcellularLocation>
        <location evidence="3">Nucleus</location>
        <location evidence="3">PML body</location>
    </subcellularLocation>
</comment>
<dbReference type="GO" id="GO:0004519">
    <property type="term" value="F:endonuclease activity"/>
    <property type="evidence" value="ECO:0007669"/>
    <property type="project" value="UniProtKB-KW"/>
</dbReference>
<dbReference type="AlphaFoldDB" id="W7TS42"/>
<dbReference type="PANTHER" id="PTHR15822">
    <property type="entry name" value="TRAF AND TNF RECEPTOR-ASSOCIATED PROTEIN"/>
    <property type="match status" value="1"/>
</dbReference>
<gene>
    <name evidence="12" type="ORF">Naga_100268g8</name>
</gene>
<sequence>MIPSANRLVCPTPLAAFSVLTWNVYFAPFQWETRMKYILDEASRLQPDVICFQEVVPGFLTLLQRPSNSRWSFSDSNSDTTWLEHNDYLPSTLNPDALTPYGVLTLAKRVHKPVFETVDLPTRMGRRLLLTHLGCIGEGKAMKEKNESFHAEYSKGHKGWTVGNVHLESLNSAPLRAEQLTTISQALREAEQRGRRVILGGDFKLSNKTGWIFLMNCP</sequence>
<evidence type="ECO:0000256" key="4">
    <source>
        <dbReference type="ARBA" id="ARBA00022722"/>
    </source>
</evidence>
<evidence type="ECO:0000256" key="5">
    <source>
        <dbReference type="ARBA" id="ARBA00022723"/>
    </source>
</evidence>
<protein>
    <submittedName>
        <fullName evidence="12">Endonuclease/exonuclease/phosphatase</fullName>
    </submittedName>
</protein>
<name>W7TS42_9STRA</name>
<keyword evidence="9" id="KW-0234">DNA repair</keyword>
<feature type="domain" description="Endonuclease/exonuclease/phosphatase" evidence="11">
    <location>
        <begin position="20"/>
        <end position="203"/>
    </location>
</feature>
<dbReference type="Gene3D" id="3.60.10.10">
    <property type="entry name" value="Endonuclease/exonuclease/phosphatase"/>
    <property type="match status" value="1"/>
</dbReference>
<proteinExistence type="predicted"/>